<dbReference type="AlphaFoldDB" id="U6MBR9"/>
<keyword evidence="3" id="KW-1185">Reference proteome</keyword>
<organism evidence="2 3">
    <name type="scientific">Eimeria maxima</name>
    <name type="common">Coccidian parasite</name>
    <dbReference type="NCBI Taxonomy" id="5804"/>
    <lineage>
        <taxon>Eukaryota</taxon>
        <taxon>Sar</taxon>
        <taxon>Alveolata</taxon>
        <taxon>Apicomplexa</taxon>
        <taxon>Conoidasida</taxon>
        <taxon>Coccidia</taxon>
        <taxon>Eucoccidiorida</taxon>
        <taxon>Eimeriorina</taxon>
        <taxon>Eimeriidae</taxon>
        <taxon>Eimeria</taxon>
    </lineage>
</organism>
<dbReference type="EMBL" id="HG720096">
    <property type="protein sequence ID" value="CDJ59090.1"/>
    <property type="molecule type" value="Genomic_DNA"/>
</dbReference>
<name>U6MBR9_EIMMA</name>
<evidence type="ECO:0000256" key="1">
    <source>
        <dbReference type="SAM" id="MobiDB-lite"/>
    </source>
</evidence>
<sequence>MDPTDPSVQKQLQQQMQQQQQQEEKRKWGSRGAEEDGYEVTALARGARTPYVAGVARIHLVKPQNAVAAENYIMQGHTYLCVGP</sequence>
<evidence type="ECO:0000313" key="3">
    <source>
        <dbReference type="Proteomes" id="UP000030763"/>
    </source>
</evidence>
<feature type="compositionally biased region" description="Low complexity" evidence="1">
    <location>
        <begin position="9"/>
        <end position="21"/>
    </location>
</feature>
<protein>
    <submittedName>
        <fullName evidence="2">Double-stranded DNA-binding domain-containing protein, putative</fullName>
    </submittedName>
</protein>
<dbReference type="GO" id="GO:0003677">
    <property type="term" value="F:DNA binding"/>
    <property type="evidence" value="ECO:0007669"/>
    <property type="project" value="UniProtKB-KW"/>
</dbReference>
<evidence type="ECO:0000313" key="2">
    <source>
        <dbReference type="EMBL" id="CDJ59090.1"/>
    </source>
</evidence>
<dbReference type="OrthoDB" id="10252486at2759"/>
<dbReference type="RefSeq" id="XP_013335738.1">
    <property type="nucleotide sequence ID" value="XM_013480284.1"/>
</dbReference>
<keyword evidence="2" id="KW-0238">DNA-binding</keyword>
<reference evidence="2" key="2">
    <citation type="submission" date="2013-10" db="EMBL/GenBank/DDBJ databases">
        <authorList>
            <person name="Aslett M."/>
        </authorList>
    </citation>
    <scope>NUCLEOTIDE SEQUENCE [LARGE SCALE GENOMIC DNA]</scope>
    <source>
        <strain evidence="2">Weybridge</strain>
    </source>
</reference>
<accession>U6MBR9</accession>
<feature type="region of interest" description="Disordered" evidence="1">
    <location>
        <begin position="1"/>
        <end position="36"/>
    </location>
</feature>
<reference evidence="2" key="1">
    <citation type="submission" date="2013-10" db="EMBL/GenBank/DDBJ databases">
        <title>Genomic analysis of the causative agents of coccidiosis in chickens.</title>
        <authorList>
            <person name="Reid A.J."/>
            <person name="Blake D."/>
            <person name="Billington K."/>
            <person name="Browne H."/>
            <person name="Dunn M."/>
            <person name="Hung S."/>
            <person name="Kawahara F."/>
            <person name="Miranda-Saavedra D."/>
            <person name="Mourier T."/>
            <person name="Nagra H."/>
            <person name="Otto T.D."/>
            <person name="Rawlings N."/>
            <person name="Sanchez A."/>
            <person name="Sanders M."/>
            <person name="Subramaniam C."/>
            <person name="Tay Y."/>
            <person name="Dear P."/>
            <person name="Doerig C."/>
            <person name="Gruber A."/>
            <person name="Parkinson J."/>
            <person name="Shirley M."/>
            <person name="Wan K.L."/>
            <person name="Berriman M."/>
            <person name="Tomley F."/>
            <person name="Pain A."/>
        </authorList>
    </citation>
    <scope>NUCLEOTIDE SEQUENCE [LARGE SCALE GENOMIC DNA]</scope>
    <source>
        <strain evidence="2">Weybridge</strain>
    </source>
</reference>
<proteinExistence type="predicted"/>
<dbReference type="Proteomes" id="UP000030763">
    <property type="component" value="Unassembled WGS sequence"/>
</dbReference>
<dbReference type="VEuPathDB" id="ToxoDB:EMWEY_00055600"/>
<gene>
    <name evidence="2" type="ORF">EMWEY_00055600</name>
</gene>
<dbReference type="GeneID" id="25339546"/>